<accession>A0A1V2UCF9</accession>
<gene>
    <name evidence="1" type="ORF">BTN92_14055</name>
</gene>
<protein>
    <submittedName>
        <fullName evidence="1">Uncharacterized protein</fullName>
    </submittedName>
</protein>
<organism evidence="1 2">
    <name type="scientific">Enterococcus mundtii</name>
    <dbReference type="NCBI Taxonomy" id="53346"/>
    <lineage>
        <taxon>Bacteria</taxon>
        <taxon>Bacillati</taxon>
        <taxon>Bacillota</taxon>
        <taxon>Bacilli</taxon>
        <taxon>Lactobacillales</taxon>
        <taxon>Enterococcaceae</taxon>
        <taxon>Enterococcus</taxon>
    </lineage>
</organism>
<name>A0A1V2UCF9_ENTMU</name>
<dbReference type="EMBL" id="MSTR01000017">
    <property type="protein sequence ID" value="ONN40969.1"/>
    <property type="molecule type" value="Genomic_DNA"/>
</dbReference>
<dbReference type="RefSeq" id="WP_077152014.1">
    <property type="nucleotide sequence ID" value="NZ_CABMMO010000017.1"/>
</dbReference>
<sequence length="244" mass="27747">MSQSQQEAYQVICKGTPQKLYQVFRLLSMLKQAAKSKEIKQQAEQLTADNWEKFQKLREQLGLPEKPELEFKFKQLPREKQIELIRDCEKKLLVQAGEKDYEFLLSSNKMLAEPQLLDQAVNLDQLKNMMTEYGLQFHVKEFPDMTSEMYFYAKDANIAARALERTVETIINDPETVTKPTLEALIEEAKGKTKEKAAAVEEAKESSVTAIKDGTKTALDTTKEAKESLDALSLFDDISGGIDL</sequence>
<dbReference type="Proteomes" id="UP000189299">
    <property type="component" value="Unassembled WGS sequence"/>
</dbReference>
<proteinExistence type="predicted"/>
<dbReference type="AlphaFoldDB" id="A0A1V2UCF9"/>
<reference evidence="1 2" key="1">
    <citation type="submission" date="2016-12" db="EMBL/GenBank/DDBJ databases">
        <authorList>
            <person name="Song W.-J."/>
            <person name="Kurnit D.M."/>
        </authorList>
    </citation>
    <scope>NUCLEOTIDE SEQUENCE [LARGE SCALE GENOMIC DNA]</scope>
    <source>
        <strain evidence="1 2">CGB1038-1_S1</strain>
    </source>
</reference>
<comment type="caution">
    <text evidence="1">The sequence shown here is derived from an EMBL/GenBank/DDBJ whole genome shotgun (WGS) entry which is preliminary data.</text>
</comment>
<evidence type="ECO:0000313" key="2">
    <source>
        <dbReference type="Proteomes" id="UP000189299"/>
    </source>
</evidence>
<evidence type="ECO:0000313" key="1">
    <source>
        <dbReference type="EMBL" id="ONN40969.1"/>
    </source>
</evidence>